<keyword evidence="2" id="KW-0479">Metal-binding</keyword>
<dbReference type="InterPro" id="IPR024087">
    <property type="entry name" value="Creatininase-like_sf"/>
</dbReference>
<gene>
    <name evidence="6" type="ORF">SCMU_09520</name>
</gene>
<keyword evidence="3" id="KW-0378">Hydrolase</keyword>
<proteinExistence type="inferred from homology"/>
<dbReference type="NCBIfam" id="TIGR03964">
    <property type="entry name" value="mycofact_creat"/>
    <property type="match status" value="1"/>
</dbReference>
<protein>
    <submittedName>
        <fullName evidence="6">Mycofactocin system creatininase family protein</fullName>
    </submittedName>
</protein>
<dbReference type="Pfam" id="PF02633">
    <property type="entry name" value="Creatininase"/>
    <property type="match status" value="1"/>
</dbReference>
<evidence type="ECO:0000256" key="4">
    <source>
        <dbReference type="ARBA" id="ARBA00022833"/>
    </source>
</evidence>
<comment type="cofactor">
    <cofactor evidence="1">
        <name>Zn(2+)</name>
        <dbReference type="ChEBI" id="CHEBI:29105"/>
    </cofactor>
</comment>
<evidence type="ECO:0000256" key="1">
    <source>
        <dbReference type="ARBA" id="ARBA00001947"/>
    </source>
</evidence>
<organism evidence="6 7">
    <name type="scientific">Sinomonas cyclohexanicum</name>
    <name type="common">Corynebacterium cyclohexanicum</name>
    <dbReference type="NCBI Taxonomy" id="322009"/>
    <lineage>
        <taxon>Bacteria</taxon>
        <taxon>Bacillati</taxon>
        <taxon>Actinomycetota</taxon>
        <taxon>Actinomycetes</taxon>
        <taxon>Micrococcales</taxon>
        <taxon>Micrococcaceae</taxon>
        <taxon>Sinomonas</taxon>
    </lineage>
</organism>
<dbReference type="RefSeq" id="WP_229231889.1">
    <property type="nucleotide sequence ID" value="NZ_AP024525.1"/>
</dbReference>
<dbReference type="PANTHER" id="PTHR35005:SF1">
    <property type="entry name" value="2-AMINO-5-FORMYLAMINO-6-RIBOSYLAMINOPYRIMIDIN-4(3H)-ONE 5'-MONOPHOSPHATE DEFORMYLASE"/>
    <property type="match status" value="1"/>
</dbReference>
<evidence type="ECO:0000313" key="6">
    <source>
        <dbReference type="EMBL" id="BCT75110.1"/>
    </source>
</evidence>
<dbReference type="SUPFAM" id="SSF102215">
    <property type="entry name" value="Creatininase"/>
    <property type="match status" value="1"/>
</dbReference>
<evidence type="ECO:0000256" key="2">
    <source>
        <dbReference type="ARBA" id="ARBA00022723"/>
    </source>
</evidence>
<sequence length="247" mass="25468">MRRREDGWGLAGAHWPELGDVDLVLVPVGSTEQHGPHLPFDTDTVIAASVAAAAAERLHDDGVSVRVAPPLPFGASGEHEAFPGTVSIGEEVLAGVVIEMARSIRTWAPRVVFVNGHGGNIRALSGAVAQLRGEGHDAAWVPCATPGADAHAGHAETSVLLNLAPERVHLAEAVAGPVAPVEELMPLLRERGVRAVSPSGVLGDPTAASAEHGALVVEAMTASLVRRVTAAAVDGRGCLRDVATVER</sequence>
<dbReference type="PANTHER" id="PTHR35005">
    <property type="entry name" value="3-DEHYDRO-SCYLLO-INOSOSE HYDROLASE"/>
    <property type="match status" value="1"/>
</dbReference>
<evidence type="ECO:0000256" key="3">
    <source>
        <dbReference type="ARBA" id="ARBA00022801"/>
    </source>
</evidence>
<dbReference type="EMBL" id="AP024525">
    <property type="protein sequence ID" value="BCT75110.1"/>
    <property type="molecule type" value="Genomic_DNA"/>
</dbReference>
<accession>A0ABM7PSB2</accession>
<reference evidence="6 7" key="1">
    <citation type="journal article" date="2021" name="J. Biosci. Bioeng.">
        <title>Identification and characterization of a chc gene cluster responsible for the aromatization pathway of cyclohexanecarboxylate degradation in Sinomonas cyclohexanicum ATCC 51369.</title>
        <authorList>
            <person name="Yamamoto T."/>
            <person name="Hasegawa Y."/>
            <person name="Lau P.C.K."/>
            <person name="Iwaki H."/>
        </authorList>
    </citation>
    <scope>NUCLEOTIDE SEQUENCE [LARGE SCALE GENOMIC DNA]</scope>
    <source>
        <strain evidence="6 7">ATCC 51369</strain>
    </source>
</reference>
<dbReference type="InterPro" id="IPR023871">
    <property type="entry name" value="MftE"/>
</dbReference>
<comment type="similarity">
    <text evidence="5">Belongs to the creatininase superfamily.</text>
</comment>
<name>A0ABM7PSB2_SINCY</name>
<dbReference type="Gene3D" id="3.40.50.10310">
    <property type="entry name" value="Creatininase"/>
    <property type="match status" value="1"/>
</dbReference>
<evidence type="ECO:0000256" key="5">
    <source>
        <dbReference type="ARBA" id="ARBA00024029"/>
    </source>
</evidence>
<evidence type="ECO:0000313" key="7">
    <source>
        <dbReference type="Proteomes" id="UP001319861"/>
    </source>
</evidence>
<keyword evidence="4" id="KW-0862">Zinc</keyword>
<dbReference type="Proteomes" id="UP001319861">
    <property type="component" value="Chromosome"/>
</dbReference>
<dbReference type="InterPro" id="IPR003785">
    <property type="entry name" value="Creatininase/forma_Hydrolase"/>
</dbReference>
<keyword evidence="7" id="KW-1185">Reference proteome</keyword>